<keyword evidence="3" id="KW-1185">Reference proteome</keyword>
<evidence type="ECO:0000259" key="1">
    <source>
        <dbReference type="SMART" id="SM00421"/>
    </source>
</evidence>
<dbReference type="RefSeq" id="WP_167190200.1">
    <property type="nucleotide sequence ID" value="NZ_JAAONZ010000017.1"/>
</dbReference>
<organism evidence="2 3">
    <name type="scientific">Pseudomaricurvus hydrocarbonicus</name>
    <dbReference type="NCBI Taxonomy" id="1470433"/>
    <lineage>
        <taxon>Bacteria</taxon>
        <taxon>Pseudomonadati</taxon>
        <taxon>Pseudomonadota</taxon>
        <taxon>Gammaproteobacteria</taxon>
        <taxon>Cellvibrionales</taxon>
        <taxon>Cellvibrionaceae</taxon>
        <taxon>Pseudomaricurvus</taxon>
    </lineage>
</organism>
<dbReference type="GO" id="GO:0003677">
    <property type="term" value="F:DNA binding"/>
    <property type="evidence" value="ECO:0007669"/>
    <property type="project" value="InterPro"/>
</dbReference>
<dbReference type="InterPro" id="IPR016032">
    <property type="entry name" value="Sig_transdc_resp-reg_C-effctor"/>
</dbReference>
<evidence type="ECO:0000313" key="3">
    <source>
        <dbReference type="Proteomes" id="UP000787472"/>
    </source>
</evidence>
<proteinExistence type="predicted"/>
<comment type="caution">
    <text evidence="2">The sequence shown here is derived from an EMBL/GenBank/DDBJ whole genome shotgun (WGS) entry which is preliminary data.</text>
</comment>
<gene>
    <name evidence="2" type="ORF">G8770_18070</name>
</gene>
<evidence type="ECO:0000313" key="2">
    <source>
        <dbReference type="EMBL" id="NHO67455.1"/>
    </source>
</evidence>
<sequence length="368" mass="40852">MVKSAKPEDLLLALLNGPFESPLWSTFLDGLRQRTRADYSSLVFRPPGLPENTVFHLFSGNLCPPVIQQLYRDSFYKQDPTPYHDMQEGRVYTLKELLQNDNPAHEAYLNAIMFPSGMNCARMVRVEEPGGVSAWLTITRSQRDFSAADGKLLSDLVPYLRSVLRSYMALEQERTNALLAGDAIRRLSYGWITLDACGHILETNEHGRDMLENTGPLRRDEQGGLKGASMQQSREILDAVRQLATTDKAKPSAIIVSRDPWLDMLLVPASRKAISAKAVPAVVAYIHGDSSLSADRREQLRQLFGLSPSEARLALALGRGMSISEAAGELNLTVESARTYSKKVYAKMGARGQTDLVLFIQRSVLQIA</sequence>
<dbReference type="AlphaFoldDB" id="A0A9E5T1H8"/>
<protein>
    <submittedName>
        <fullName evidence="2">Helix-turn-helix transcriptional regulator</fullName>
    </submittedName>
</protein>
<dbReference type="EMBL" id="JAAONZ010000017">
    <property type="protein sequence ID" value="NHO67455.1"/>
    <property type="molecule type" value="Genomic_DNA"/>
</dbReference>
<dbReference type="Proteomes" id="UP000787472">
    <property type="component" value="Unassembled WGS sequence"/>
</dbReference>
<name>A0A9E5T1H8_9GAMM</name>
<dbReference type="Gene3D" id="1.10.10.10">
    <property type="entry name" value="Winged helix-like DNA-binding domain superfamily/Winged helix DNA-binding domain"/>
    <property type="match status" value="1"/>
</dbReference>
<dbReference type="SUPFAM" id="SSF46894">
    <property type="entry name" value="C-terminal effector domain of the bipartite response regulators"/>
    <property type="match status" value="1"/>
</dbReference>
<feature type="domain" description="HTH luxR-type" evidence="1">
    <location>
        <begin position="303"/>
        <end position="360"/>
    </location>
</feature>
<reference evidence="2" key="1">
    <citation type="submission" date="2020-03" db="EMBL/GenBank/DDBJ databases">
        <authorList>
            <person name="Guo F."/>
        </authorList>
    </citation>
    <scope>NUCLEOTIDE SEQUENCE</scope>
    <source>
        <strain evidence="2">JCM 30134</strain>
    </source>
</reference>
<dbReference type="SMART" id="SM00421">
    <property type="entry name" value="HTH_LUXR"/>
    <property type="match status" value="1"/>
</dbReference>
<dbReference type="InterPro" id="IPR036388">
    <property type="entry name" value="WH-like_DNA-bd_sf"/>
</dbReference>
<accession>A0A9E5T1H8</accession>
<dbReference type="GO" id="GO:0006355">
    <property type="term" value="P:regulation of DNA-templated transcription"/>
    <property type="evidence" value="ECO:0007669"/>
    <property type="project" value="InterPro"/>
</dbReference>
<dbReference type="InterPro" id="IPR000792">
    <property type="entry name" value="Tscrpt_reg_LuxR_C"/>
</dbReference>